<comment type="caution">
    <text evidence="2">The sequence shown here is derived from an EMBL/GenBank/DDBJ whole genome shotgun (WGS) entry which is preliminary data.</text>
</comment>
<evidence type="ECO:0000256" key="1">
    <source>
        <dbReference type="SAM" id="MobiDB-lite"/>
    </source>
</evidence>
<dbReference type="EMBL" id="JACCAA010000001">
    <property type="protein sequence ID" value="NYG58643.1"/>
    <property type="molecule type" value="Genomic_DNA"/>
</dbReference>
<feature type="region of interest" description="Disordered" evidence="1">
    <location>
        <begin position="77"/>
        <end position="101"/>
    </location>
</feature>
<name>A0A7Y9S1W9_9ACTN</name>
<gene>
    <name evidence="2" type="ORF">BJ980_001566</name>
</gene>
<protein>
    <submittedName>
        <fullName evidence="2">Uncharacterized protein</fullName>
    </submittedName>
</protein>
<dbReference type="Proteomes" id="UP000540656">
    <property type="component" value="Unassembled WGS sequence"/>
</dbReference>
<accession>A0A7Y9S1W9</accession>
<evidence type="ECO:0000313" key="2">
    <source>
        <dbReference type="EMBL" id="NYG58643.1"/>
    </source>
</evidence>
<sequence length="101" mass="10846">MTGGGGLGIDVDPSALSAESRSWSDWVELMTSTRSETNEQKATGFSPDVAPQARAFLASWVDLTTTMRDRVETISDGLGDAGRTWRATDDGVGEGYTQRDD</sequence>
<proteinExistence type="predicted"/>
<evidence type="ECO:0000313" key="3">
    <source>
        <dbReference type="Proteomes" id="UP000540656"/>
    </source>
</evidence>
<organism evidence="2 3">
    <name type="scientific">Nocardioides daedukensis</name>
    <dbReference type="NCBI Taxonomy" id="634462"/>
    <lineage>
        <taxon>Bacteria</taxon>
        <taxon>Bacillati</taxon>
        <taxon>Actinomycetota</taxon>
        <taxon>Actinomycetes</taxon>
        <taxon>Propionibacteriales</taxon>
        <taxon>Nocardioidaceae</taxon>
        <taxon>Nocardioides</taxon>
    </lineage>
</organism>
<keyword evidence="3" id="KW-1185">Reference proteome</keyword>
<feature type="region of interest" description="Disordered" evidence="1">
    <location>
        <begin position="1"/>
        <end position="22"/>
    </location>
</feature>
<reference evidence="2 3" key="1">
    <citation type="submission" date="2020-07" db="EMBL/GenBank/DDBJ databases">
        <title>Sequencing the genomes of 1000 actinobacteria strains.</title>
        <authorList>
            <person name="Klenk H.-P."/>
        </authorList>
    </citation>
    <scope>NUCLEOTIDE SEQUENCE [LARGE SCALE GENOMIC DNA]</scope>
    <source>
        <strain evidence="2 3">DSM 23819</strain>
    </source>
</reference>
<dbReference type="AlphaFoldDB" id="A0A7Y9S1W9"/>
<dbReference type="RefSeq" id="WP_179501788.1">
    <property type="nucleotide sequence ID" value="NZ_JACCAA010000001.1"/>
</dbReference>